<protein>
    <submittedName>
        <fullName evidence="1">ELM2 domain-containing protein</fullName>
    </submittedName>
</protein>
<evidence type="ECO:0000313" key="1">
    <source>
        <dbReference type="EMBL" id="GFC79402.1"/>
    </source>
</evidence>
<sequence length="66" mass="7793">MKFDKFSVVCTRPAIRNWSSYLMKKRQELELKDHVVGLLDLHDEWNEAEVQESEGFNGFSETSEKE</sequence>
<proteinExistence type="predicted"/>
<reference evidence="1" key="1">
    <citation type="journal article" date="2019" name="Sci. Rep.">
        <title>Draft genome of Tanacetum cinerariifolium, the natural source of mosquito coil.</title>
        <authorList>
            <person name="Yamashiro T."/>
            <person name="Shiraishi A."/>
            <person name="Satake H."/>
            <person name="Nakayama K."/>
        </authorList>
    </citation>
    <scope>NUCLEOTIDE SEQUENCE</scope>
</reference>
<gene>
    <name evidence="1" type="ORF">Tci_851372</name>
</gene>
<organism evidence="1">
    <name type="scientific">Tanacetum cinerariifolium</name>
    <name type="common">Dalmatian daisy</name>
    <name type="synonym">Chrysanthemum cinerariifolium</name>
    <dbReference type="NCBI Taxonomy" id="118510"/>
    <lineage>
        <taxon>Eukaryota</taxon>
        <taxon>Viridiplantae</taxon>
        <taxon>Streptophyta</taxon>
        <taxon>Embryophyta</taxon>
        <taxon>Tracheophyta</taxon>
        <taxon>Spermatophyta</taxon>
        <taxon>Magnoliopsida</taxon>
        <taxon>eudicotyledons</taxon>
        <taxon>Gunneridae</taxon>
        <taxon>Pentapetalae</taxon>
        <taxon>asterids</taxon>
        <taxon>campanulids</taxon>
        <taxon>Asterales</taxon>
        <taxon>Asteraceae</taxon>
        <taxon>Asteroideae</taxon>
        <taxon>Anthemideae</taxon>
        <taxon>Anthemidinae</taxon>
        <taxon>Tanacetum</taxon>
    </lineage>
</organism>
<dbReference type="AlphaFoldDB" id="A0A699R642"/>
<accession>A0A699R642</accession>
<name>A0A699R642_TANCI</name>
<dbReference type="EMBL" id="BKCJ011070390">
    <property type="protein sequence ID" value="GFC79402.1"/>
    <property type="molecule type" value="Genomic_DNA"/>
</dbReference>
<comment type="caution">
    <text evidence="1">The sequence shown here is derived from an EMBL/GenBank/DDBJ whole genome shotgun (WGS) entry which is preliminary data.</text>
</comment>
<feature type="non-terminal residue" evidence="1">
    <location>
        <position position="66"/>
    </location>
</feature>